<dbReference type="InterPro" id="IPR036390">
    <property type="entry name" value="WH_DNA-bd_sf"/>
</dbReference>
<evidence type="ECO:0000256" key="1">
    <source>
        <dbReference type="ARBA" id="ARBA00023015"/>
    </source>
</evidence>
<dbReference type="PANTHER" id="PTHR43132:SF6">
    <property type="entry name" value="HTH-TYPE TRANSCRIPTIONAL REPRESSOR CZRA"/>
    <property type="match status" value="1"/>
</dbReference>
<organism evidence="5 6">
    <name type="scientific">Bullifex porci</name>
    <dbReference type="NCBI Taxonomy" id="2606638"/>
    <lineage>
        <taxon>Bacteria</taxon>
        <taxon>Pseudomonadati</taxon>
        <taxon>Spirochaetota</taxon>
        <taxon>Spirochaetia</taxon>
        <taxon>Spirochaetales</taxon>
        <taxon>Spirochaetaceae</taxon>
        <taxon>Bullifex</taxon>
    </lineage>
</organism>
<evidence type="ECO:0000313" key="5">
    <source>
        <dbReference type="EMBL" id="MSU06928.1"/>
    </source>
</evidence>
<proteinExistence type="predicted"/>
<keyword evidence="6" id="KW-1185">Reference proteome</keyword>
<protein>
    <submittedName>
        <fullName evidence="5">Winged helix-turn-helix transcriptional regulator</fullName>
    </submittedName>
</protein>
<name>A0A7X2PDN3_9SPIO</name>
<dbReference type="Proteomes" id="UP000460549">
    <property type="component" value="Unassembled WGS sequence"/>
</dbReference>
<evidence type="ECO:0000313" key="6">
    <source>
        <dbReference type="Proteomes" id="UP000460549"/>
    </source>
</evidence>
<keyword evidence="2" id="KW-0238">DNA-binding</keyword>
<dbReference type="EMBL" id="VUNN01000020">
    <property type="protein sequence ID" value="MSU06928.1"/>
    <property type="molecule type" value="Genomic_DNA"/>
</dbReference>
<keyword evidence="1" id="KW-0805">Transcription regulation</keyword>
<dbReference type="SUPFAM" id="SSF46785">
    <property type="entry name" value="Winged helix' DNA-binding domain"/>
    <property type="match status" value="1"/>
</dbReference>
<sequence>MEYDLFMSDPILEEELIDIADFFKVFADPTRLKILFLLNEGECSVNTIAERLEMNQSAISQQLKTLRSSRLVKFRKEGRSIIYRLNDDHITKILTLGREHYEELIG</sequence>
<comment type="caution">
    <text evidence="5">The sequence shown here is derived from an EMBL/GenBank/DDBJ whole genome shotgun (WGS) entry which is preliminary data.</text>
</comment>
<dbReference type="InterPro" id="IPR001845">
    <property type="entry name" value="HTH_ArsR_DNA-bd_dom"/>
</dbReference>
<dbReference type="Pfam" id="PF01022">
    <property type="entry name" value="HTH_5"/>
    <property type="match status" value="1"/>
</dbReference>
<dbReference type="NCBIfam" id="NF033788">
    <property type="entry name" value="HTH_metalloreg"/>
    <property type="match status" value="1"/>
</dbReference>
<dbReference type="SMART" id="SM00418">
    <property type="entry name" value="HTH_ARSR"/>
    <property type="match status" value="1"/>
</dbReference>
<dbReference type="GO" id="GO:0003700">
    <property type="term" value="F:DNA-binding transcription factor activity"/>
    <property type="evidence" value="ECO:0007669"/>
    <property type="project" value="InterPro"/>
</dbReference>
<gene>
    <name evidence="5" type="ORF">FYJ80_09115</name>
</gene>
<accession>A0A7X2PDN3</accession>
<keyword evidence="3" id="KW-0804">Transcription</keyword>
<dbReference type="GO" id="GO:0003677">
    <property type="term" value="F:DNA binding"/>
    <property type="evidence" value="ECO:0007669"/>
    <property type="project" value="UniProtKB-KW"/>
</dbReference>
<dbReference type="InterPro" id="IPR011991">
    <property type="entry name" value="ArsR-like_HTH"/>
</dbReference>
<dbReference type="Gene3D" id="1.10.10.10">
    <property type="entry name" value="Winged helix-like DNA-binding domain superfamily/Winged helix DNA-binding domain"/>
    <property type="match status" value="1"/>
</dbReference>
<dbReference type="AlphaFoldDB" id="A0A7X2PDN3"/>
<dbReference type="PANTHER" id="PTHR43132">
    <property type="entry name" value="ARSENICAL RESISTANCE OPERON REPRESSOR ARSR-RELATED"/>
    <property type="match status" value="1"/>
</dbReference>
<feature type="domain" description="HTH arsR-type" evidence="4">
    <location>
        <begin position="11"/>
        <end position="105"/>
    </location>
</feature>
<dbReference type="InterPro" id="IPR036388">
    <property type="entry name" value="WH-like_DNA-bd_sf"/>
</dbReference>
<dbReference type="PROSITE" id="PS50987">
    <property type="entry name" value="HTH_ARSR_2"/>
    <property type="match status" value="1"/>
</dbReference>
<dbReference type="InterPro" id="IPR051011">
    <property type="entry name" value="Metal_resp_trans_reg"/>
</dbReference>
<dbReference type="CDD" id="cd00090">
    <property type="entry name" value="HTH_ARSR"/>
    <property type="match status" value="1"/>
</dbReference>
<dbReference type="PRINTS" id="PR00778">
    <property type="entry name" value="HTHARSR"/>
</dbReference>
<reference evidence="5 6" key="1">
    <citation type="submission" date="2019-08" db="EMBL/GenBank/DDBJ databases">
        <title>In-depth cultivation of the pig gut microbiome towards novel bacterial diversity and tailored functional studies.</title>
        <authorList>
            <person name="Wylensek D."/>
            <person name="Hitch T.C.A."/>
            <person name="Clavel T."/>
        </authorList>
    </citation>
    <scope>NUCLEOTIDE SEQUENCE [LARGE SCALE GENOMIC DNA]</scope>
    <source>
        <strain evidence="5 6">NM-380-WT-3C1</strain>
    </source>
</reference>
<evidence type="ECO:0000259" key="4">
    <source>
        <dbReference type="PROSITE" id="PS50987"/>
    </source>
</evidence>
<evidence type="ECO:0000256" key="3">
    <source>
        <dbReference type="ARBA" id="ARBA00023163"/>
    </source>
</evidence>
<evidence type="ECO:0000256" key="2">
    <source>
        <dbReference type="ARBA" id="ARBA00023125"/>
    </source>
</evidence>